<gene>
    <name evidence="2" type="ORF">BGZ80_000186</name>
</gene>
<organism evidence="2 3">
    <name type="scientific">Entomortierella chlamydospora</name>
    <dbReference type="NCBI Taxonomy" id="101097"/>
    <lineage>
        <taxon>Eukaryota</taxon>
        <taxon>Fungi</taxon>
        <taxon>Fungi incertae sedis</taxon>
        <taxon>Mucoromycota</taxon>
        <taxon>Mortierellomycotina</taxon>
        <taxon>Mortierellomycetes</taxon>
        <taxon>Mortierellales</taxon>
        <taxon>Mortierellaceae</taxon>
        <taxon>Entomortierella</taxon>
    </lineage>
</organism>
<proteinExistence type="predicted"/>
<evidence type="ECO:0000256" key="1">
    <source>
        <dbReference type="SAM" id="MobiDB-lite"/>
    </source>
</evidence>
<name>A0A9P6MSL1_9FUNG</name>
<protein>
    <submittedName>
        <fullName evidence="2">Uncharacterized protein</fullName>
    </submittedName>
</protein>
<accession>A0A9P6MSL1</accession>
<sequence length="214" mass="24712">MTISKFLPKGFGYIKLPKLRSLRLVDICKNVNDSMSGACLDMAVSLAVLVNRNPHIIHLEASFVNYEISNRFWKVLATTWVAPVSLSLERSKPLEAKETNLLIKRKRGAKELTLAQKRSRKMEEQEANEKEKNKRVEEKEKEKEEEEEEEEEEKEMEELDELCFWTACAPFKELSLNFPDIPSFGSFGEQTLERVDSPSYRSMPKMTNAKASFD</sequence>
<comment type="caution">
    <text evidence="2">The sequence shown here is derived from an EMBL/GenBank/DDBJ whole genome shotgun (WGS) entry which is preliminary data.</text>
</comment>
<feature type="region of interest" description="Disordered" evidence="1">
    <location>
        <begin position="195"/>
        <end position="214"/>
    </location>
</feature>
<reference evidence="2" key="1">
    <citation type="journal article" date="2020" name="Fungal Divers.">
        <title>Resolving the Mortierellaceae phylogeny through synthesis of multi-gene phylogenetics and phylogenomics.</title>
        <authorList>
            <person name="Vandepol N."/>
            <person name="Liber J."/>
            <person name="Desiro A."/>
            <person name="Na H."/>
            <person name="Kennedy M."/>
            <person name="Barry K."/>
            <person name="Grigoriev I.V."/>
            <person name="Miller A.N."/>
            <person name="O'Donnell K."/>
            <person name="Stajich J.E."/>
            <person name="Bonito G."/>
        </authorList>
    </citation>
    <scope>NUCLEOTIDE SEQUENCE</scope>
    <source>
        <strain evidence="2">NRRL 2769</strain>
    </source>
</reference>
<dbReference type="AlphaFoldDB" id="A0A9P6MSL1"/>
<feature type="region of interest" description="Disordered" evidence="1">
    <location>
        <begin position="114"/>
        <end position="157"/>
    </location>
</feature>
<evidence type="ECO:0000313" key="3">
    <source>
        <dbReference type="Proteomes" id="UP000703661"/>
    </source>
</evidence>
<evidence type="ECO:0000313" key="2">
    <source>
        <dbReference type="EMBL" id="KAG0012137.1"/>
    </source>
</evidence>
<feature type="compositionally biased region" description="Acidic residues" evidence="1">
    <location>
        <begin position="143"/>
        <end position="157"/>
    </location>
</feature>
<keyword evidence="3" id="KW-1185">Reference proteome</keyword>
<dbReference type="Proteomes" id="UP000703661">
    <property type="component" value="Unassembled WGS sequence"/>
</dbReference>
<dbReference type="EMBL" id="JAAAID010001031">
    <property type="protein sequence ID" value="KAG0012137.1"/>
    <property type="molecule type" value="Genomic_DNA"/>
</dbReference>
<feature type="compositionally biased region" description="Basic and acidic residues" evidence="1">
    <location>
        <begin position="121"/>
        <end position="142"/>
    </location>
</feature>